<geneLocation type="plasmid" evidence="1 2">
    <name>pYN01</name>
</geneLocation>
<dbReference type="HOGENOM" id="CLU_2766279_0_0_2"/>
<dbReference type="GeneID" id="7803092"/>
<evidence type="ECO:0000313" key="2">
    <source>
        <dbReference type="Proteomes" id="UP000006818"/>
    </source>
</evidence>
<protein>
    <submittedName>
        <fullName evidence="1">Uncharacterized protein</fullName>
    </submittedName>
</protein>
<dbReference type="Proteomes" id="UP000006818">
    <property type="component" value="Plasmid pYN01"/>
</dbReference>
<dbReference type="KEGG" id="sin:YN1551_3186"/>
<dbReference type="RefSeq" id="WP_012718278.1">
    <property type="nucleotide sequence ID" value="NC_012624.1"/>
</dbReference>
<dbReference type="AlphaFoldDB" id="C3NN69"/>
<reference evidence="1 2" key="1">
    <citation type="journal article" date="2009" name="Proc. Natl. Acad. Sci. U.S.A.">
        <title>Biogeography of the Sulfolobus islandicus pan-genome.</title>
        <authorList>
            <person name="Reno M.L."/>
            <person name="Held N.L."/>
            <person name="Fields C.J."/>
            <person name="Burke P.V."/>
            <person name="Whitaker R.J."/>
        </authorList>
    </citation>
    <scope>NUCLEOTIDE SEQUENCE [LARGE SCALE GENOMIC DNA]</scope>
    <source>
        <strain evidence="2">Y.N.15.51 / Yellowstone #2</strain>
        <plasmid evidence="2">Plasmid pYN01</plasmid>
    </source>
</reference>
<name>C3NN69_SACI1</name>
<sequence>MNDFDRFINCWLKFRRVDNIQQLEGDCQQLICKFFNAIANDDPSFTEDLEEDVSYCRKFERKVLIPGVIQ</sequence>
<gene>
    <name evidence="1" type="ordered locus">YN1551_3186</name>
</gene>
<evidence type="ECO:0000313" key="1">
    <source>
        <dbReference type="EMBL" id="ACP50062.1"/>
    </source>
</evidence>
<dbReference type="EMBL" id="CP001405">
    <property type="protein sequence ID" value="ACP50062.1"/>
    <property type="molecule type" value="Genomic_DNA"/>
</dbReference>
<proteinExistence type="predicted"/>
<organism evidence="1 2">
    <name type="scientific">Saccharolobus islandicus (strain Y.N.15.51 / Yellowstone #2)</name>
    <name type="common">Sulfolobus islandicus</name>
    <dbReference type="NCBI Taxonomy" id="419942"/>
    <lineage>
        <taxon>Archaea</taxon>
        <taxon>Thermoproteota</taxon>
        <taxon>Thermoprotei</taxon>
        <taxon>Sulfolobales</taxon>
        <taxon>Sulfolobaceae</taxon>
        <taxon>Saccharolobus</taxon>
    </lineage>
</organism>
<accession>C3NN69</accession>
<keyword evidence="1" id="KW-0614">Plasmid</keyword>